<keyword evidence="1" id="KW-0175">Coiled coil</keyword>
<protein>
    <submittedName>
        <fullName evidence="2">Uncharacterized protein</fullName>
    </submittedName>
</protein>
<reference evidence="2" key="1">
    <citation type="submission" date="2020-10" db="EMBL/GenBank/DDBJ databases">
        <title>Chromosome-scale genome assembly of the Allis shad, Alosa alosa.</title>
        <authorList>
            <person name="Margot Z."/>
            <person name="Christophe K."/>
            <person name="Cabau C."/>
            <person name="Louis A."/>
            <person name="Berthelot C."/>
            <person name="Parey E."/>
            <person name="Roest Crollius H."/>
            <person name="Montfort J."/>
            <person name="Robinson-Rechavi M."/>
            <person name="Bucao C."/>
            <person name="Bouchez O."/>
            <person name="Gislard M."/>
            <person name="Lluch J."/>
            <person name="Milhes M."/>
            <person name="Lampietro C."/>
            <person name="Lopez Roques C."/>
            <person name="Donnadieu C."/>
            <person name="Braasch I."/>
            <person name="Desvignes T."/>
            <person name="Postlethwait J."/>
            <person name="Bobe J."/>
            <person name="Guiguen Y."/>
        </authorList>
    </citation>
    <scope>NUCLEOTIDE SEQUENCE</scope>
    <source>
        <strain evidence="2">M-15738</strain>
        <tissue evidence="2">Blood</tissue>
    </source>
</reference>
<feature type="coiled-coil region" evidence="1">
    <location>
        <begin position="77"/>
        <end position="104"/>
    </location>
</feature>
<evidence type="ECO:0000313" key="2">
    <source>
        <dbReference type="EMBL" id="KAG5276152.1"/>
    </source>
</evidence>
<name>A0AAV6GQE1_9TELE</name>
<organism evidence="2 3">
    <name type="scientific">Alosa alosa</name>
    <name type="common">allis shad</name>
    <dbReference type="NCBI Taxonomy" id="278164"/>
    <lineage>
        <taxon>Eukaryota</taxon>
        <taxon>Metazoa</taxon>
        <taxon>Chordata</taxon>
        <taxon>Craniata</taxon>
        <taxon>Vertebrata</taxon>
        <taxon>Euteleostomi</taxon>
        <taxon>Actinopterygii</taxon>
        <taxon>Neopterygii</taxon>
        <taxon>Teleostei</taxon>
        <taxon>Clupei</taxon>
        <taxon>Clupeiformes</taxon>
        <taxon>Clupeoidei</taxon>
        <taxon>Clupeidae</taxon>
        <taxon>Alosa</taxon>
    </lineage>
</organism>
<feature type="coiled-coil region" evidence="1">
    <location>
        <begin position="132"/>
        <end position="229"/>
    </location>
</feature>
<dbReference type="EMBL" id="JADWDJ010000009">
    <property type="protein sequence ID" value="KAG5276152.1"/>
    <property type="molecule type" value="Genomic_DNA"/>
</dbReference>
<evidence type="ECO:0000256" key="1">
    <source>
        <dbReference type="SAM" id="Coils"/>
    </source>
</evidence>
<proteinExistence type="predicted"/>
<sequence>MDMRAFCPIVKPLLDNVVSEASRIQNLTEALSSGHHKQARQENHIQPSGSSLYACNGDIHLKKTTSDQQPYSVSLNHATLLSEIESLKRELSDVQQKHQNIVQELNQSIRSAQCGINNSNLILPQKMQLFQLKFLQEQNMEHQESLQKMSESLGASEELWKRVPEMEISLEHYKRQVDILQHALSRAESMHKEEIEQLTSKMEKQAIHQQNLQNEVLDLTKKLLQEQLQTRENLVGSVKYEEHVQNPMQEARQGARTQGDSQCYNMDNLSKRRQNILQHDMHGSRQTPELDMGERPLLLSLNSLLKEFMELRGNINTVLRDHEEKDNQKRWDWMKVQEQSQEWERRAGKLVDSLYYFQNHQMLGNKGGLSDGTDMALHTGKPCIQHSPEVMPHKEDIRHYSWPQNSHRPDLVNNKQCQFHLPNGIRYSDSMLDPTIQKHYKDFQRVGFHGNTQGAQRMP</sequence>
<gene>
    <name evidence="2" type="ORF">AALO_G00128450</name>
</gene>
<evidence type="ECO:0000313" key="3">
    <source>
        <dbReference type="Proteomes" id="UP000823561"/>
    </source>
</evidence>
<keyword evidence="3" id="KW-1185">Reference proteome</keyword>
<accession>A0AAV6GQE1</accession>
<comment type="caution">
    <text evidence="2">The sequence shown here is derived from an EMBL/GenBank/DDBJ whole genome shotgun (WGS) entry which is preliminary data.</text>
</comment>
<dbReference type="Proteomes" id="UP000823561">
    <property type="component" value="Chromosome 9"/>
</dbReference>
<dbReference type="AlphaFoldDB" id="A0AAV6GQE1"/>